<protein>
    <recommendedName>
        <fullName evidence="4">JmjC domain-containing protein</fullName>
    </recommendedName>
</protein>
<evidence type="ECO:0000256" key="1">
    <source>
        <dbReference type="SAM" id="MobiDB-lite"/>
    </source>
</evidence>
<dbReference type="EMBL" id="CP055901">
    <property type="protein sequence ID" value="QKX60499.1"/>
    <property type="molecule type" value="Genomic_DNA"/>
</dbReference>
<keyword evidence="3" id="KW-1185">Reference proteome</keyword>
<evidence type="ECO:0008006" key="4">
    <source>
        <dbReference type="Google" id="ProtNLM"/>
    </source>
</evidence>
<proteinExistence type="predicted"/>
<organism evidence="2 3">
    <name type="scientific">Talaromyces rugulosus</name>
    <name type="common">Penicillium rugulosum</name>
    <dbReference type="NCBI Taxonomy" id="121627"/>
    <lineage>
        <taxon>Eukaryota</taxon>
        <taxon>Fungi</taxon>
        <taxon>Dikarya</taxon>
        <taxon>Ascomycota</taxon>
        <taxon>Pezizomycotina</taxon>
        <taxon>Eurotiomycetes</taxon>
        <taxon>Eurotiomycetidae</taxon>
        <taxon>Eurotiales</taxon>
        <taxon>Trichocomaceae</taxon>
        <taxon>Talaromyces</taxon>
        <taxon>Talaromyces sect. Islandici</taxon>
    </lineage>
</organism>
<dbReference type="AlphaFoldDB" id="A0A7H8R297"/>
<gene>
    <name evidence="2" type="ORF">TRUGW13939_07644</name>
</gene>
<dbReference type="OrthoDB" id="4494329at2759"/>
<dbReference type="Gene3D" id="2.60.120.650">
    <property type="entry name" value="Cupin"/>
    <property type="match status" value="1"/>
</dbReference>
<sequence>MAEKRRPKSVKHSKESRRRLNHEIKSEPGPYDIDFPTFNNPGVKEIHEFMQTLEKHSTYPQKIAAGLESFSKLEILHRLLDPTTDDIITVSTGDKDRLGARLQERFEKPILYRADGSSDCPDIKDLLKQLSEKGNKNLHVYDCSITDPSRRTYPTTVEKALQCFPSNPESRSLNFLDIENRFGVLYCPWLVSNHDIRTKISTHNFEEAGKVGSNWKLDKSSEFFLLSTRNAVSSIHVDNGGQLTWIKILKGRKIWYFPRCLGIGTLRLLAETGSQYPEYYRGGWVKVELCVGDVL</sequence>
<accession>A0A7H8R297</accession>
<reference evidence="3" key="1">
    <citation type="submission" date="2020-06" db="EMBL/GenBank/DDBJ databases">
        <title>A chromosome-scale genome assembly of Talaromyces rugulosus W13939.</title>
        <authorList>
            <person name="Wang B."/>
            <person name="Guo L."/>
            <person name="Ye K."/>
            <person name="Wang L."/>
        </authorList>
    </citation>
    <scope>NUCLEOTIDE SEQUENCE [LARGE SCALE GENOMIC DNA]</scope>
    <source>
        <strain evidence="3">W13939</strain>
    </source>
</reference>
<name>A0A7H8R297_TALRU</name>
<dbReference type="RefSeq" id="XP_035346675.1">
    <property type="nucleotide sequence ID" value="XM_035490782.1"/>
</dbReference>
<evidence type="ECO:0000313" key="2">
    <source>
        <dbReference type="EMBL" id="QKX60499.1"/>
    </source>
</evidence>
<feature type="region of interest" description="Disordered" evidence="1">
    <location>
        <begin position="1"/>
        <end position="33"/>
    </location>
</feature>
<dbReference type="GeneID" id="55995134"/>
<dbReference type="SUPFAM" id="SSF51197">
    <property type="entry name" value="Clavaminate synthase-like"/>
    <property type="match status" value="1"/>
</dbReference>
<dbReference type="Proteomes" id="UP000509510">
    <property type="component" value="Chromosome IV"/>
</dbReference>
<feature type="compositionally biased region" description="Basic residues" evidence="1">
    <location>
        <begin position="1"/>
        <end position="20"/>
    </location>
</feature>
<dbReference type="KEGG" id="trg:TRUGW13939_07644"/>
<evidence type="ECO:0000313" key="3">
    <source>
        <dbReference type="Proteomes" id="UP000509510"/>
    </source>
</evidence>